<evidence type="ECO:0000313" key="5">
    <source>
        <dbReference type="Proteomes" id="UP000245670"/>
    </source>
</evidence>
<dbReference type="Gene3D" id="3.30.300.30">
    <property type="match status" value="1"/>
</dbReference>
<proteinExistence type="inferred from homology"/>
<gene>
    <name evidence="4" type="ORF">DIS07_08510</name>
</gene>
<comment type="similarity">
    <text evidence="1">Belongs to the ATP-dependent AMP-binding enzyme family.</text>
</comment>
<feature type="domain" description="AMP-dependent synthetase/ligase" evidence="3">
    <location>
        <begin position="52"/>
        <end position="192"/>
    </location>
</feature>
<dbReference type="Pfam" id="PF00501">
    <property type="entry name" value="AMP-binding"/>
    <property type="match status" value="1"/>
</dbReference>
<name>A0A2U2JAA6_9FLAO</name>
<reference evidence="4 5" key="1">
    <citation type="submission" date="2018-05" db="EMBL/GenBank/DDBJ databases">
        <title>Polaribacter aquimarinus sp. nov., isolated from sediment in a sediment of sea.</title>
        <authorList>
            <person name="Lu D."/>
        </authorList>
    </citation>
    <scope>NUCLEOTIDE SEQUENCE [LARGE SCALE GENOMIC DNA]</scope>
    <source>
        <strain evidence="4 5">ZY113</strain>
    </source>
</reference>
<dbReference type="OrthoDB" id="8870348at2"/>
<dbReference type="GO" id="GO:0031956">
    <property type="term" value="F:medium-chain fatty acid-CoA ligase activity"/>
    <property type="evidence" value="ECO:0007669"/>
    <property type="project" value="TreeGrafter"/>
</dbReference>
<evidence type="ECO:0000313" key="4">
    <source>
        <dbReference type="EMBL" id="PWG05269.1"/>
    </source>
</evidence>
<dbReference type="InterPro" id="IPR045851">
    <property type="entry name" value="AMP-bd_C_sf"/>
</dbReference>
<comment type="caution">
    <text evidence="4">The sequence shown here is derived from an EMBL/GenBank/DDBJ whole genome shotgun (WGS) entry which is preliminary data.</text>
</comment>
<dbReference type="Gene3D" id="3.40.50.12780">
    <property type="entry name" value="N-terminal domain of ligase-like"/>
    <property type="match status" value="1"/>
</dbReference>
<dbReference type="AlphaFoldDB" id="A0A2U2JAA6"/>
<dbReference type="GO" id="GO:0006631">
    <property type="term" value="P:fatty acid metabolic process"/>
    <property type="evidence" value="ECO:0007669"/>
    <property type="project" value="TreeGrafter"/>
</dbReference>
<keyword evidence="2 4" id="KW-0436">Ligase</keyword>
<evidence type="ECO:0000256" key="2">
    <source>
        <dbReference type="ARBA" id="ARBA00022598"/>
    </source>
</evidence>
<dbReference type="Proteomes" id="UP000245670">
    <property type="component" value="Unassembled WGS sequence"/>
</dbReference>
<evidence type="ECO:0000259" key="3">
    <source>
        <dbReference type="Pfam" id="PF00501"/>
    </source>
</evidence>
<dbReference type="RefSeq" id="WP_109404813.1">
    <property type="nucleotide sequence ID" value="NZ_QFFG01000003.1"/>
</dbReference>
<dbReference type="InterPro" id="IPR000873">
    <property type="entry name" value="AMP-dep_synth/lig_dom"/>
</dbReference>
<keyword evidence="5" id="KW-1185">Reference proteome</keyword>
<protein>
    <submittedName>
        <fullName evidence="4">O-succinylbenzoic acid--CoA ligase</fullName>
    </submittedName>
</protein>
<accession>A0A2U2JAA6</accession>
<organism evidence="4 5">
    <name type="scientific">Polaribacter aquimarinus</name>
    <dbReference type="NCBI Taxonomy" id="2100726"/>
    <lineage>
        <taxon>Bacteria</taxon>
        <taxon>Pseudomonadati</taxon>
        <taxon>Bacteroidota</taxon>
        <taxon>Flavobacteriia</taxon>
        <taxon>Flavobacteriales</taxon>
        <taxon>Flavobacteriaceae</taxon>
    </lineage>
</organism>
<dbReference type="SUPFAM" id="SSF56801">
    <property type="entry name" value="Acetyl-CoA synthetase-like"/>
    <property type="match status" value="1"/>
</dbReference>
<sequence>MVQNKFHKSFRLNNQSFSSIDEIVAFTKSFSQDIYHFLESWFSTSDFITVQTSGSTGIPKSISLKKDQMVNSALATGVFFNVKAGTKALLCLPVNYIAGKMMLIRALTLGWHLDIIEPNSTPLKRLSKTYDFTAMVSIQVENSIDKLNQIKKIIIGGGAVSNLLQERLQCLNTEVFATYGMTETITHIAVKKLNNLKQNPNFYEILPNINIYKDYRNCLVVQASKVSEDIIFTNDVIKLISDTEFEWLGRFDNVINSGGIKLYPEKIEEKLSKIIKQRFFVASIPDNVLGQKLVLILEGEFRNYNLNDIKLTKYEIPKQLFFIEKFVETKTKKIQRKQTLDLINF</sequence>
<dbReference type="PANTHER" id="PTHR43201">
    <property type="entry name" value="ACYL-COA SYNTHETASE"/>
    <property type="match status" value="1"/>
</dbReference>
<evidence type="ECO:0000256" key="1">
    <source>
        <dbReference type="ARBA" id="ARBA00006432"/>
    </source>
</evidence>
<dbReference type="PANTHER" id="PTHR43201:SF5">
    <property type="entry name" value="MEDIUM-CHAIN ACYL-COA LIGASE ACSF2, MITOCHONDRIAL"/>
    <property type="match status" value="1"/>
</dbReference>
<dbReference type="InterPro" id="IPR042099">
    <property type="entry name" value="ANL_N_sf"/>
</dbReference>
<dbReference type="EMBL" id="QFFG01000003">
    <property type="protein sequence ID" value="PWG05269.1"/>
    <property type="molecule type" value="Genomic_DNA"/>
</dbReference>